<reference evidence="2 3" key="1">
    <citation type="submission" date="2023-02" db="EMBL/GenBank/DDBJ databases">
        <title>LHISI_Scaffold_Assembly.</title>
        <authorList>
            <person name="Stuart O.P."/>
            <person name="Cleave R."/>
            <person name="Magrath M.J.L."/>
            <person name="Mikheyev A.S."/>
        </authorList>
    </citation>
    <scope>NUCLEOTIDE SEQUENCE [LARGE SCALE GENOMIC DNA]</scope>
    <source>
        <strain evidence="2">Daus_M_001</strain>
        <tissue evidence="2">Leg muscle</tissue>
    </source>
</reference>
<feature type="region of interest" description="Disordered" evidence="1">
    <location>
        <begin position="69"/>
        <end position="91"/>
    </location>
</feature>
<name>A0ABQ9IJY2_9NEOP</name>
<evidence type="ECO:0000313" key="2">
    <source>
        <dbReference type="EMBL" id="KAJ8896529.1"/>
    </source>
</evidence>
<evidence type="ECO:0000313" key="3">
    <source>
        <dbReference type="Proteomes" id="UP001159363"/>
    </source>
</evidence>
<gene>
    <name evidence="2" type="ORF">PR048_001873</name>
</gene>
<keyword evidence="3" id="KW-1185">Reference proteome</keyword>
<organism evidence="2 3">
    <name type="scientific">Dryococelus australis</name>
    <dbReference type="NCBI Taxonomy" id="614101"/>
    <lineage>
        <taxon>Eukaryota</taxon>
        <taxon>Metazoa</taxon>
        <taxon>Ecdysozoa</taxon>
        <taxon>Arthropoda</taxon>
        <taxon>Hexapoda</taxon>
        <taxon>Insecta</taxon>
        <taxon>Pterygota</taxon>
        <taxon>Neoptera</taxon>
        <taxon>Polyneoptera</taxon>
        <taxon>Phasmatodea</taxon>
        <taxon>Verophasmatodea</taxon>
        <taxon>Anareolatae</taxon>
        <taxon>Phasmatidae</taxon>
        <taxon>Eurycanthinae</taxon>
        <taxon>Dryococelus</taxon>
    </lineage>
</organism>
<dbReference type="Proteomes" id="UP001159363">
    <property type="component" value="Chromosome 1"/>
</dbReference>
<evidence type="ECO:0000256" key="1">
    <source>
        <dbReference type="SAM" id="MobiDB-lite"/>
    </source>
</evidence>
<proteinExistence type="predicted"/>
<protein>
    <submittedName>
        <fullName evidence="2">Uncharacterized protein</fullName>
    </submittedName>
</protein>
<accession>A0ABQ9IJY2</accession>
<sequence>MPDTCKTKITGHFNVVMDKNKYDIYLSGLIGIATIERHRPKTRNTQNQAYVDETVCKKAFCSLHGVGEASIEQNRDNHNNRPKKKTPEDVAQTIDDHINIFPKQSSHCSREINEKK</sequence>
<dbReference type="EMBL" id="JARBHB010000001">
    <property type="protein sequence ID" value="KAJ8896529.1"/>
    <property type="molecule type" value="Genomic_DNA"/>
</dbReference>
<comment type="caution">
    <text evidence="2">The sequence shown here is derived from an EMBL/GenBank/DDBJ whole genome shotgun (WGS) entry which is preliminary data.</text>
</comment>